<name>A0A151MWY8_ALLMI</name>
<dbReference type="GO" id="GO:0035869">
    <property type="term" value="C:ciliary transition zone"/>
    <property type="evidence" value="ECO:0007669"/>
    <property type="project" value="TreeGrafter"/>
</dbReference>
<dbReference type="Pfam" id="PF15392">
    <property type="entry name" value="Joubert"/>
    <property type="match status" value="2"/>
</dbReference>
<feature type="compositionally biased region" description="Basic and acidic residues" evidence="1">
    <location>
        <begin position="1411"/>
        <end position="1420"/>
    </location>
</feature>
<dbReference type="eggNOG" id="ENOG502QRD2">
    <property type="taxonomic scope" value="Eukaryota"/>
</dbReference>
<dbReference type="Proteomes" id="UP000050525">
    <property type="component" value="Unassembled WGS sequence"/>
</dbReference>
<accession>A0A151MWY8</accession>
<feature type="compositionally biased region" description="Basic and acidic residues" evidence="1">
    <location>
        <begin position="696"/>
        <end position="709"/>
    </location>
</feature>
<feature type="region of interest" description="Disordered" evidence="1">
    <location>
        <begin position="682"/>
        <end position="718"/>
    </location>
</feature>
<feature type="region of interest" description="Disordered" evidence="1">
    <location>
        <begin position="387"/>
        <end position="429"/>
    </location>
</feature>
<dbReference type="PANTHER" id="PTHR14492:SF4">
    <property type="entry name" value="CILIOGENESIS AND PLANAR POLARITY EFFECTOR 1"/>
    <property type="match status" value="1"/>
</dbReference>
<evidence type="ECO:0000256" key="2">
    <source>
        <dbReference type="SAM" id="SignalP"/>
    </source>
</evidence>
<protein>
    <submittedName>
        <fullName evidence="3">Uncharacterized protein</fullName>
    </submittedName>
</protein>
<sequence>MMHVKTSAAAILTSLWLLEQPYCDGLQTRTSSFKSQDNQYLIEPASLLKTRPEIEIESSMDTGGSPSSDTLLGGQSVNAYEEPHESALRIHSKKKEMNDMSNSLLHTIEERAIDSDEDLKELGPFIEDEVNITSENEEFFEEPFEIPKSSNISVSIKPVQQQKVEYISTSDVECPQEGLMTEKSEEKKAEQNSMTEAVAKNIPHSFYLEKNAEAPSSTEVSGCDDQSSSIAESSVYSHASVHSEEKEVQEGAPTAEPLNTSETIRQMLQDEMFKLVQLQQINFMSLMQIVGSSFANLPNMQHLLQQSQFVPLGGSQLSHAAGGVEKSLPTHSSNGSPETQRSGQENTGKSDKKSRSHSQQINVINDQGKNENIQNRSDRNVSLIPSETQSHGIGFTPASHDLLPSAPAKPLHLLSPSPDIQKPPKLIPVSKTSNYASGYPLLTLESDYHFKPLNVCPVGISQAFAMPLLQPKVAWGPPDSLQNLQPLQTLGNKSKSKTAHLNVDKYDLEFIRQAHEEKKRWAEAVSKGPPKHLHVNQYEGQQYVAPEQYLSRNMNAEKPLIAQHVSFCGTSQCPSGIPLLHLQLDPVLRFPPIIRQLTDTSLITVRPTTKEADWNTIYHPGIAILHDNLPPKYKFQAPKLIPLQNLIAFEQRRQHISAPCPLVGQEHSEPIQLLKADSESFESRHLRNNKKRQKRRAENQIKEEKEKKKTSVTFRPEDSIIGSDDIEVTVKTDTQVQQTESSCYLADDFVTSLDPLRDAVTTSAALHFMASTRKKPTEVQDASTNTDPVLRSHQDVEFGSEDVFSEPGKKQSATSAPASEQLLSSVPQMLTSDAYLNLRFPPAAEEKPDATPDLVGHKYISVIDIEDNDLLKDLPVIPESTETIGTTQQLESLEVPSSAKLHHLAASVTNAVPPSDFQRKDKHLQHVSLQIQEENIKSDSFRDSLTWNLMHEVVSTIPSPGLSAKLISKEYLSTKLQEMDIQLLALQNIAENMEKDFSNTKLLVNTIEDLGMAADPDIGATSLFSEGIGVIDEACCSSLTSFDVLDKNEGSKPEYSVCSYTALQTRSVSTATSAANFPSGTKSSSDIQINEELDNSSVDDPLQTTGLSGMTDIIKDLVTEGDVSATELGFTEAQARQISKIHGPAFRPQLPTEKCRPLSRTARSPRDFRKQLPVSARGRTLSAGQAERSRIAAKPGFQQARSLSTPPLGLDQSRGTATAVLQKNISKDRIRSAARYPVNSRQVAFWPQDRSSQVIGRGTAMDFSQKRMRLQGNRNQMQVLNARPPSSARQASAVKQGRPGLHAAAVQTEETGLDDDIERESLSPWSIPDDIQRILCDHSGSFFEGSVPYDDDCLPLSTDDIDNVSESTGSILSKLDWNAVEAMVANVEDKTSKKAARETGTPLFCPRSGLLHREESSRNT</sequence>
<feature type="compositionally biased region" description="Polar residues" evidence="1">
    <location>
        <begin position="329"/>
        <end position="347"/>
    </location>
</feature>
<proteinExistence type="predicted"/>
<gene>
    <name evidence="3" type="ORF">Y1Q_0009826</name>
</gene>
<feature type="chain" id="PRO_5007585531" evidence="2">
    <location>
        <begin position="26"/>
        <end position="1420"/>
    </location>
</feature>
<feature type="compositionally biased region" description="Polar residues" evidence="1">
    <location>
        <begin position="216"/>
        <end position="237"/>
    </location>
</feature>
<keyword evidence="4" id="KW-1185">Reference proteome</keyword>
<comment type="caution">
    <text evidence="3">The sequence shown here is derived from an EMBL/GenBank/DDBJ whole genome shotgun (WGS) entry which is preliminary data.</text>
</comment>
<dbReference type="EMBL" id="AKHW03004724">
    <property type="protein sequence ID" value="KYO29012.1"/>
    <property type="molecule type" value="Genomic_DNA"/>
</dbReference>
<feature type="signal peptide" evidence="2">
    <location>
        <begin position="1"/>
        <end position="25"/>
    </location>
</feature>
<feature type="compositionally biased region" description="Basic residues" evidence="1">
    <location>
        <begin position="686"/>
        <end position="695"/>
    </location>
</feature>
<feature type="region of interest" description="Disordered" evidence="1">
    <location>
        <begin position="323"/>
        <end position="375"/>
    </location>
</feature>
<dbReference type="STRING" id="8496.A0A151MWY8"/>
<organism evidence="3 4">
    <name type="scientific">Alligator mississippiensis</name>
    <name type="common">American alligator</name>
    <dbReference type="NCBI Taxonomy" id="8496"/>
    <lineage>
        <taxon>Eukaryota</taxon>
        <taxon>Metazoa</taxon>
        <taxon>Chordata</taxon>
        <taxon>Craniata</taxon>
        <taxon>Vertebrata</taxon>
        <taxon>Euteleostomi</taxon>
        <taxon>Archelosauria</taxon>
        <taxon>Archosauria</taxon>
        <taxon>Crocodylia</taxon>
        <taxon>Alligatoridae</taxon>
        <taxon>Alligatorinae</taxon>
        <taxon>Alligator</taxon>
    </lineage>
</organism>
<evidence type="ECO:0000256" key="1">
    <source>
        <dbReference type="SAM" id="MobiDB-lite"/>
    </source>
</evidence>
<dbReference type="InterPro" id="IPR028236">
    <property type="entry name" value="CPLANE1"/>
</dbReference>
<evidence type="ECO:0000313" key="4">
    <source>
        <dbReference type="Proteomes" id="UP000050525"/>
    </source>
</evidence>
<dbReference type="PANTHER" id="PTHR14492">
    <property type="entry name" value="JBTS17"/>
    <property type="match status" value="1"/>
</dbReference>
<evidence type="ECO:0000313" key="3">
    <source>
        <dbReference type="EMBL" id="KYO29012.1"/>
    </source>
</evidence>
<feature type="region of interest" description="Disordered" evidence="1">
    <location>
        <begin position="216"/>
        <end position="259"/>
    </location>
</feature>
<feature type="compositionally biased region" description="Polar residues" evidence="1">
    <location>
        <begin position="811"/>
        <end position="820"/>
    </location>
</feature>
<feature type="region of interest" description="Disordered" evidence="1">
    <location>
        <begin position="800"/>
        <end position="820"/>
    </location>
</feature>
<feature type="region of interest" description="Disordered" evidence="1">
    <location>
        <begin position="1393"/>
        <end position="1420"/>
    </location>
</feature>
<feature type="compositionally biased region" description="Polar residues" evidence="1">
    <location>
        <begin position="357"/>
        <end position="375"/>
    </location>
</feature>
<reference evidence="3 4" key="1">
    <citation type="journal article" date="2012" name="Genome Biol.">
        <title>Sequencing three crocodilian genomes to illuminate the evolution of archosaurs and amniotes.</title>
        <authorList>
            <person name="St John J.A."/>
            <person name="Braun E.L."/>
            <person name="Isberg S.R."/>
            <person name="Miles L.G."/>
            <person name="Chong A.Y."/>
            <person name="Gongora J."/>
            <person name="Dalzell P."/>
            <person name="Moran C."/>
            <person name="Bed'hom B."/>
            <person name="Abzhanov A."/>
            <person name="Burgess S.C."/>
            <person name="Cooksey A.M."/>
            <person name="Castoe T.A."/>
            <person name="Crawford N.G."/>
            <person name="Densmore L.D."/>
            <person name="Drew J.C."/>
            <person name="Edwards S.V."/>
            <person name="Faircloth B.C."/>
            <person name="Fujita M.K."/>
            <person name="Greenwold M.J."/>
            <person name="Hoffmann F.G."/>
            <person name="Howard J.M."/>
            <person name="Iguchi T."/>
            <person name="Janes D.E."/>
            <person name="Khan S.Y."/>
            <person name="Kohno S."/>
            <person name="de Koning A.J."/>
            <person name="Lance S.L."/>
            <person name="McCarthy F.M."/>
            <person name="McCormack J.E."/>
            <person name="Merchant M.E."/>
            <person name="Peterson D.G."/>
            <person name="Pollock D.D."/>
            <person name="Pourmand N."/>
            <person name="Raney B.J."/>
            <person name="Roessler K.A."/>
            <person name="Sanford J.R."/>
            <person name="Sawyer R.H."/>
            <person name="Schmidt C.J."/>
            <person name="Triplett E.W."/>
            <person name="Tuberville T.D."/>
            <person name="Venegas-Anaya M."/>
            <person name="Howard J.T."/>
            <person name="Jarvis E.D."/>
            <person name="Guillette L.J.Jr."/>
            <person name="Glenn T.C."/>
            <person name="Green R.E."/>
            <person name="Ray D.A."/>
        </authorList>
    </citation>
    <scope>NUCLEOTIDE SEQUENCE [LARGE SCALE GENOMIC DNA]</scope>
    <source>
        <strain evidence="3">KSC_2009_1</strain>
    </source>
</reference>
<keyword evidence="2" id="KW-0732">Signal</keyword>
<dbReference type="GO" id="GO:0060271">
    <property type="term" value="P:cilium assembly"/>
    <property type="evidence" value="ECO:0007669"/>
    <property type="project" value="TreeGrafter"/>
</dbReference>